<evidence type="ECO:0000256" key="1">
    <source>
        <dbReference type="SAM" id="Phobius"/>
    </source>
</evidence>
<feature type="transmembrane region" description="Helical" evidence="1">
    <location>
        <begin position="169"/>
        <end position="195"/>
    </location>
</feature>
<comment type="caution">
    <text evidence="2">The sequence shown here is derived from an EMBL/GenBank/DDBJ whole genome shotgun (WGS) entry which is preliminary data.</text>
</comment>
<protein>
    <submittedName>
        <fullName evidence="2">Uncharacterized protein</fullName>
    </submittedName>
</protein>
<reference evidence="2" key="2">
    <citation type="submission" date="2021-09" db="EMBL/GenBank/DDBJ databases">
        <authorList>
            <person name="Gilroy R."/>
        </authorList>
    </citation>
    <scope>NUCLEOTIDE SEQUENCE</scope>
    <source>
        <strain evidence="2">ChiGjej5B5-7349</strain>
    </source>
</reference>
<keyword evidence="1" id="KW-0812">Transmembrane</keyword>
<dbReference type="Proteomes" id="UP000784435">
    <property type="component" value="Unassembled WGS sequence"/>
</dbReference>
<accession>A0A921MDU0</accession>
<dbReference type="AlphaFoldDB" id="A0A921MDU0"/>
<evidence type="ECO:0000313" key="3">
    <source>
        <dbReference type="Proteomes" id="UP000784435"/>
    </source>
</evidence>
<proteinExistence type="predicted"/>
<name>A0A921MDU0_9MICO</name>
<keyword evidence="1" id="KW-1133">Transmembrane helix</keyword>
<organism evidence="2 3">
    <name type="scientific">Brevibacterium senegalense</name>
    <dbReference type="NCBI Taxonomy" id="1033736"/>
    <lineage>
        <taxon>Bacteria</taxon>
        <taxon>Bacillati</taxon>
        <taxon>Actinomycetota</taxon>
        <taxon>Actinomycetes</taxon>
        <taxon>Micrococcales</taxon>
        <taxon>Brevibacteriaceae</taxon>
        <taxon>Brevibacterium</taxon>
    </lineage>
</organism>
<evidence type="ECO:0000313" key="2">
    <source>
        <dbReference type="EMBL" id="HJG79967.1"/>
    </source>
</evidence>
<gene>
    <name evidence="2" type="ORF">K8V08_06110</name>
</gene>
<keyword evidence="1" id="KW-0472">Membrane</keyword>
<dbReference type="EMBL" id="DYUK01000132">
    <property type="protein sequence ID" value="HJG79967.1"/>
    <property type="molecule type" value="Genomic_DNA"/>
</dbReference>
<feature type="transmembrane region" description="Helical" evidence="1">
    <location>
        <begin position="21"/>
        <end position="45"/>
    </location>
</feature>
<sequence>MSSASTPAPPPGLRMRGVGRAVFLIGLALSVAGALVVVALIWQILDPAAAPSGERQTVDGSVEVSLEEDERRYFFIPAEAHEDTGRDGAVETSYTPLAESNCTVEGPDAEQLPIRGAQTITEGGDPHVADDGFRARETGTYTVTCDPTPADAEVVVAPPTLLVQMQGRFVWLSVASAGVSLFGTACIVGLVLWLVGRRTLKRNGAL</sequence>
<reference evidence="2" key="1">
    <citation type="journal article" date="2021" name="PeerJ">
        <title>Extensive microbial diversity within the chicken gut microbiome revealed by metagenomics and culture.</title>
        <authorList>
            <person name="Gilroy R."/>
            <person name="Ravi A."/>
            <person name="Getino M."/>
            <person name="Pursley I."/>
            <person name="Horton D.L."/>
            <person name="Alikhan N.F."/>
            <person name="Baker D."/>
            <person name="Gharbi K."/>
            <person name="Hall N."/>
            <person name="Watson M."/>
            <person name="Adriaenssens E.M."/>
            <person name="Foster-Nyarko E."/>
            <person name="Jarju S."/>
            <person name="Secka A."/>
            <person name="Antonio M."/>
            <person name="Oren A."/>
            <person name="Chaudhuri R.R."/>
            <person name="La Ragione R."/>
            <person name="Hildebrand F."/>
            <person name="Pallen M.J."/>
        </authorList>
    </citation>
    <scope>NUCLEOTIDE SEQUENCE</scope>
    <source>
        <strain evidence="2">ChiGjej5B5-7349</strain>
    </source>
</reference>